<dbReference type="AlphaFoldDB" id="A0A8J7U573"/>
<keyword evidence="3" id="KW-1185">Reference proteome</keyword>
<dbReference type="RefSeq" id="WP_207862206.1">
    <property type="nucleotide sequence ID" value="NZ_JAFREP010000033.1"/>
</dbReference>
<dbReference type="EMBL" id="JAFREP010000033">
    <property type="protein sequence ID" value="MBO1322233.1"/>
    <property type="molecule type" value="Genomic_DNA"/>
</dbReference>
<dbReference type="InterPro" id="IPR002347">
    <property type="entry name" value="SDR_fam"/>
</dbReference>
<dbReference type="InterPro" id="IPR036291">
    <property type="entry name" value="NAD(P)-bd_dom_sf"/>
</dbReference>
<evidence type="ECO:0000313" key="3">
    <source>
        <dbReference type="Proteomes" id="UP000664417"/>
    </source>
</evidence>
<evidence type="ECO:0000256" key="1">
    <source>
        <dbReference type="ARBA" id="ARBA00006484"/>
    </source>
</evidence>
<dbReference type="InterPro" id="IPR050259">
    <property type="entry name" value="SDR"/>
</dbReference>
<dbReference type="PANTHER" id="PTHR42879">
    <property type="entry name" value="3-OXOACYL-(ACYL-CARRIER-PROTEIN) REDUCTASE"/>
    <property type="match status" value="1"/>
</dbReference>
<sequence>MNGALSGKRALVCGASQGIGAAIAAALADMGCAVTALARTQEKLEAVVTALPGDGHRVVALDIGDWNALNTAISLELAEGDIQILINNSGGPAPGPISQAPAEAFSAGLQNHIIAANGLTQLLLPGMKRAGYGRIINIISTSVKIPIPNLGVSNTIRGAMASWAKTLSLEVAADGITVNNILPGFTQTPRLDKLIAATATRLGKSEDEVAQMWRERVPARRFGDPKETAAAAAFLASPAAGYINGVNLPVDGGRTGCL</sequence>
<accession>A0A8J7U573</accession>
<evidence type="ECO:0000313" key="2">
    <source>
        <dbReference type="EMBL" id="MBO1322233.1"/>
    </source>
</evidence>
<gene>
    <name evidence="2" type="ORF">J3U88_27410</name>
</gene>
<proteinExistence type="inferred from homology"/>
<organism evidence="2 3">
    <name type="scientific">Acanthopleuribacter pedis</name>
    <dbReference type="NCBI Taxonomy" id="442870"/>
    <lineage>
        <taxon>Bacteria</taxon>
        <taxon>Pseudomonadati</taxon>
        <taxon>Acidobacteriota</taxon>
        <taxon>Holophagae</taxon>
        <taxon>Acanthopleuribacterales</taxon>
        <taxon>Acanthopleuribacteraceae</taxon>
        <taxon>Acanthopleuribacter</taxon>
    </lineage>
</organism>
<dbReference type="PRINTS" id="PR00081">
    <property type="entry name" value="GDHRDH"/>
</dbReference>
<protein>
    <submittedName>
        <fullName evidence="2">SDR family oxidoreductase</fullName>
    </submittedName>
</protein>
<reference evidence="2" key="1">
    <citation type="submission" date="2021-03" db="EMBL/GenBank/DDBJ databases">
        <authorList>
            <person name="Wang G."/>
        </authorList>
    </citation>
    <scope>NUCLEOTIDE SEQUENCE</scope>
    <source>
        <strain evidence="2">KCTC 12899</strain>
    </source>
</reference>
<name>A0A8J7U573_9BACT</name>
<dbReference type="PANTHER" id="PTHR42879:SF6">
    <property type="entry name" value="NADPH-DEPENDENT REDUCTASE BACG"/>
    <property type="match status" value="1"/>
</dbReference>
<comment type="similarity">
    <text evidence="1">Belongs to the short-chain dehydrogenases/reductases (SDR) family.</text>
</comment>
<dbReference type="SUPFAM" id="SSF51735">
    <property type="entry name" value="NAD(P)-binding Rossmann-fold domains"/>
    <property type="match status" value="1"/>
</dbReference>
<dbReference type="Pfam" id="PF13561">
    <property type="entry name" value="adh_short_C2"/>
    <property type="match status" value="1"/>
</dbReference>
<comment type="caution">
    <text evidence="2">The sequence shown here is derived from an EMBL/GenBank/DDBJ whole genome shotgun (WGS) entry which is preliminary data.</text>
</comment>
<dbReference type="Gene3D" id="3.40.50.720">
    <property type="entry name" value="NAD(P)-binding Rossmann-like Domain"/>
    <property type="match status" value="1"/>
</dbReference>
<dbReference type="Proteomes" id="UP000664417">
    <property type="component" value="Unassembled WGS sequence"/>
</dbReference>